<reference evidence="1 2" key="1">
    <citation type="submission" date="2015-01" db="EMBL/GenBank/DDBJ databases">
        <title>The Genome Sequence of Ochroconis gallopava CBS43764.</title>
        <authorList>
            <consortium name="The Broad Institute Genomics Platform"/>
            <person name="Cuomo C."/>
            <person name="de Hoog S."/>
            <person name="Gorbushina A."/>
            <person name="Stielow B."/>
            <person name="Teixiera M."/>
            <person name="Abouelleil A."/>
            <person name="Chapman S.B."/>
            <person name="Priest M."/>
            <person name="Young S.K."/>
            <person name="Wortman J."/>
            <person name="Nusbaum C."/>
            <person name="Birren B."/>
        </authorList>
    </citation>
    <scope>NUCLEOTIDE SEQUENCE [LARGE SCALE GENOMIC DNA]</scope>
    <source>
        <strain evidence="1 2">CBS 43764</strain>
    </source>
</reference>
<dbReference type="InParanoid" id="A0A0D2AGG9"/>
<dbReference type="HOGENOM" id="CLU_772080_0_0_1"/>
<name>A0A0D2AGG9_9PEZI</name>
<proteinExistence type="predicted"/>
<accession>A0A0D2AGG9</accession>
<dbReference type="AlphaFoldDB" id="A0A0D2AGG9"/>
<evidence type="ECO:0000313" key="1">
    <source>
        <dbReference type="EMBL" id="KIW06008.1"/>
    </source>
</evidence>
<evidence type="ECO:0000313" key="2">
    <source>
        <dbReference type="Proteomes" id="UP000053259"/>
    </source>
</evidence>
<dbReference type="GeneID" id="27311162"/>
<protein>
    <submittedName>
        <fullName evidence="1">Uncharacterized protein</fullName>
    </submittedName>
</protein>
<dbReference type="EMBL" id="KN847536">
    <property type="protein sequence ID" value="KIW06008.1"/>
    <property type="molecule type" value="Genomic_DNA"/>
</dbReference>
<dbReference type="Proteomes" id="UP000053259">
    <property type="component" value="Unassembled WGS sequence"/>
</dbReference>
<gene>
    <name evidence="1" type="ORF">PV09_03189</name>
</gene>
<organism evidence="1 2">
    <name type="scientific">Verruconis gallopava</name>
    <dbReference type="NCBI Taxonomy" id="253628"/>
    <lineage>
        <taxon>Eukaryota</taxon>
        <taxon>Fungi</taxon>
        <taxon>Dikarya</taxon>
        <taxon>Ascomycota</taxon>
        <taxon>Pezizomycotina</taxon>
        <taxon>Dothideomycetes</taxon>
        <taxon>Pleosporomycetidae</taxon>
        <taxon>Venturiales</taxon>
        <taxon>Sympoventuriaceae</taxon>
        <taxon>Verruconis</taxon>
    </lineage>
</organism>
<sequence length="359" mass="41552">MTETARVSTFALPVDYDELVPALKAYAIVRQNVTNMFPTDHLKRADYFHGIWTAQMFDEVVEQMSLQIKIQTKEWNRFKMCKDGKCDRLFHLDEAEQERIRADVANTLGVPYNERDPGFLQLVEQHMDAYDPNQLMELHQLNVHSYYDYAVWSNKYDRDKIFENSAQSALWAARTLESDIGLRILVTTQIVTEDIAKIFPQLGVSYQPRWWFGKFNADFRPKAVLPFFTLLHARKMQGVSTKTSFIDAPNAVGHSNSLTFFDILDTPPKLDQKTELHFKRTLDMLHLKPYVDMTLLPSLLAIRGQNSNRAERAKDEILAGNVSNKALEDVMSLIEEMRDSTWPKYMTLTFVVNAFPCVH</sequence>
<keyword evidence="2" id="KW-1185">Reference proteome</keyword>
<dbReference type="VEuPathDB" id="FungiDB:PV09_03189"/>
<dbReference type="RefSeq" id="XP_016215877.1">
    <property type="nucleotide sequence ID" value="XM_016356354.1"/>
</dbReference>